<evidence type="ECO:0000259" key="15">
    <source>
        <dbReference type="PROSITE" id="PS51194"/>
    </source>
</evidence>
<dbReference type="SUPFAM" id="SSF57756">
    <property type="entry name" value="Retrovirus zinc finger-like domains"/>
    <property type="match status" value="1"/>
</dbReference>
<keyword evidence="5" id="KW-0378">Hydrolase</keyword>
<dbReference type="PROSITE" id="PS51194">
    <property type="entry name" value="HELICASE_CTER"/>
    <property type="match status" value="1"/>
</dbReference>
<dbReference type="InterPro" id="IPR027417">
    <property type="entry name" value="P-loop_NTPase"/>
</dbReference>
<feature type="short sequence motif" description="Q motif" evidence="12">
    <location>
        <begin position="235"/>
        <end position="263"/>
    </location>
</feature>
<accession>A0AAD2FNF9</accession>
<proteinExistence type="inferred from homology"/>
<dbReference type="GO" id="GO:0016787">
    <property type="term" value="F:hydrolase activity"/>
    <property type="evidence" value="ECO:0007669"/>
    <property type="project" value="UniProtKB-KW"/>
</dbReference>
<gene>
    <name evidence="17" type="ORF">CYCCA115_LOCUS11040</name>
</gene>
<dbReference type="GO" id="GO:0003723">
    <property type="term" value="F:RNA binding"/>
    <property type="evidence" value="ECO:0007669"/>
    <property type="project" value="UniProtKB-KW"/>
</dbReference>
<evidence type="ECO:0000256" key="6">
    <source>
        <dbReference type="ARBA" id="ARBA00022806"/>
    </source>
</evidence>
<evidence type="ECO:0000256" key="1">
    <source>
        <dbReference type="ARBA" id="ARBA00012552"/>
    </source>
</evidence>
<evidence type="ECO:0000256" key="3">
    <source>
        <dbReference type="ARBA" id="ARBA00022741"/>
    </source>
</evidence>
<dbReference type="InterPro" id="IPR014001">
    <property type="entry name" value="Helicase_ATP-bd"/>
</dbReference>
<dbReference type="PROSITE" id="PS51195">
    <property type="entry name" value="Q_MOTIF"/>
    <property type="match status" value="1"/>
</dbReference>
<dbReference type="PROSITE" id="PS51192">
    <property type="entry name" value="HELICASE_ATP_BIND_1"/>
    <property type="match status" value="1"/>
</dbReference>
<comment type="catalytic activity">
    <reaction evidence="11">
        <text>ATP + H2O = ADP + phosphate + H(+)</text>
        <dbReference type="Rhea" id="RHEA:13065"/>
        <dbReference type="ChEBI" id="CHEBI:15377"/>
        <dbReference type="ChEBI" id="CHEBI:15378"/>
        <dbReference type="ChEBI" id="CHEBI:30616"/>
        <dbReference type="ChEBI" id="CHEBI:43474"/>
        <dbReference type="ChEBI" id="CHEBI:456216"/>
        <dbReference type="EC" id="3.6.4.13"/>
    </reaction>
</comment>
<dbReference type="GO" id="GO:0005634">
    <property type="term" value="C:nucleus"/>
    <property type="evidence" value="ECO:0007669"/>
    <property type="project" value="UniProtKB-ARBA"/>
</dbReference>
<dbReference type="InterPro" id="IPR011545">
    <property type="entry name" value="DEAD/DEAH_box_helicase_dom"/>
</dbReference>
<dbReference type="FunFam" id="3.40.50.300:FF:000657">
    <property type="entry name" value="Probable ATP-dependent RNA helicase DDX41"/>
    <property type="match status" value="1"/>
</dbReference>
<feature type="domain" description="DEAD-box RNA helicase Q" evidence="16">
    <location>
        <begin position="235"/>
        <end position="263"/>
    </location>
</feature>
<evidence type="ECO:0000256" key="8">
    <source>
        <dbReference type="ARBA" id="ARBA00022840"/>
    </source>
</evidence>
<dbReference type="FunFam" id="3.40.50.300:FF:000449">
    <property type="entry name" value="Probable ATP-dependent RNA helicase DDX41"/>
    <property type="match status" value="1"/>
</dbReference>
<dbReference type="GO" id="GO:0005524">
    <property type="term" value="F:ATP binding"/>
    <property type="evidence" value="ECO:0007669"/>
    <property type="project" value="UniProtKB-KW"/>
</dbReference>
<evidence type="ECO:0000256" key="4">
    <source>
        <dbReference type="ARBA" id="ARBA00022771"/>
    </source>
</evidence>
<evidence type="ECO:0000313" key="18">
    <source>
        <dbReference type="Proteomes" id="UP001295423"/>
    </source>
</evidence>
<feature type="domain" description="Helicase ATP-binding" evidence="14">
    <location>
        <begin position="266"/>
        <end position="452"/>
    </location>
</feature>
<evidence type="ECO:0000256" key="2">
    <source>
        <dbReference type="ARBA" id="ARBA00022723"/>
    </source>
</evidence>
<dbReference type="Pfam" id="PF00270">
    <property type="entry name" value="DEAD"/>
    <property type="match status" value="1"/>
</dbReference>
<feature type="compositionally biased region" description="Basic residues" evidence="13">
    <location>
        <begin position="20"/>
        <end position="29"/>
    </location>
</feature>
<organism evidence="17 18">
    <name type="scientific">Cylindrotheca closterium</name>
    <dbReference type="NCBI Taxonomy" id="2856"/>
    <lineage>
        <taxon>Eukaryota</taxon>
        <taxon>Sar</taxon>
        <taxon>Stramenopiles</taxon>
        <taxon>Ochrophyta</taxon>
        <taxon>Bacillariophyta</taxon>
        <taxon>Bacillariophyceae</taxon>
        <taxon>Bacillariophycidae</taxon>
        <taxon>Bacillariales</taxon>
        <taxon>Bacillariaceae</taxon>
        <taxon>Cylindrotheca</taxon>
    </lineage>
</organism>
<evidence type="ECO:0000256" key="9">
    <source>
        <dbReference type="ARBA" id="ARBA00022884"/>
    </source>
</evidence>
<dbReference type="GO" id="GO:0003724">
    <property type="term" value="F:RNA helicase activity"/>
    <property type="evidence" value="ECO:0007669"/>
    <property type="project" value="UniProtKB-EC"/>
</dbReference>
<feature type="compositionally biased region" description="Acidic residues" evidence="13">
    <location>
        <begin position="107"/>
        <end position="118"/>
    </location>
</feature>
<keyword evidence="18" id="KW-1185">Reference proteome</keyword>
<dbReference type="InterPro" id="IPR036875">
    <property type="entry name" value="Znf_CCHC_sf"/>
</dbReference>
<dbReference type="SUPFAM" id="SSF52540">
    <property type="entry name" value="P-loop containing nucleoside triphosphate hydrolases"/>
    <property type="match status" value="2"/>
</dbReference>
<dbReference type="InterPro" id="IPR001650">
    <property type="entry name" value="Helicase_C-like"/>
</dbReference>
<evidence type="ECO:0000256" key="12">
    <source>
        <dbReference type="PROSITE-ProRule" id="PRU00552"/>
    </source>
</evidence>
<keyword evidence="4" id="KW-0863">Zinc-finger</keyword>
<evidence type="ECO:0000256" key="11">
    <source>
        <dbReference type="ARBA" id="ARBA00047984"/>
    </source>
</evidence>
<dbReference type="EC" id="3.6.4.13" evidence="1"/>
<keyword evidence="3" id="KW-0547">Nucleotide-binding</keyword>
<dbReference type="Gene3D" id="3.40.50.300">
    <property type="entry name" value="P-loop containing nucleotide triphosphate hydrolases"/>
    <property type="match status" value="2"/>
</dbReference>
<feature type="region of interest" description="Disordered" evidence="13">
    <location>
        <begin position="20"/>
        <end position="138"/>
    </location>
</feature>
<sequence length="675" mass="75734">MVEKKEDLEEEKERVLAWKKRREARKLKRQREPTDDGDDGSPTTTAQNKDEDDFSSLLMEASTINNMGDENEEADAQYVPLSKRKKMETETVQKHRRRFRQKLGKDDGDDENDSDAEGDNNGKKKNKKEDTEEQQQVESLLESAAALQQSLTQEQKDQNVKDTEEARIMKEASKVQNNALQAASELASGVIFSDPLPSTWTAPKWILQQGEEGWEKIRKEWHIELEGKDIPPPVKRFEDLKFPSPILEALSAKGIKKPTPIQIQGLPVALAGRDMIGIAFTGSGKTLTFSLPLVMAALEEEFRMPLMPGEGPVGIILAPSRELARQTFQVVEEYCTQISKHPDYPELRSQLIIGGEPVRSQLETLETKGLHCLVATPGRLRDILKRKNMRLDICRYICLDEADRMLDLGFDEEVGHIMNHFPHQRQTLLFSATFPKKFQDFARDTLVQPIVVNVGRAGAASLDIIQEVEYVKQEAKMVYLLHCLQKTAPPVVIFSEKKGEVDDIQEYLLLKGVDAVSIHGGKDQVERNAAIDMYKAGEKDVLVATDVAAKGLDFSNIQHVINFDMPDEIENYVHRIGRTGRCGKTGVATTFINKSCDETCLLDLKHLLREARQRIPPVLMMLEDPRDQNGGLGCSYCGGLGHTVVNCPKIDKNSRQMASGRKDALATGEGYGGDW</sequence>
<evidence type="ECO:0000259" key="16">
    <source>
        <dbReference type="PROSITE" id="PS51195"/>
    </source>
</evidence>
<evidence type="ECO:0000256" key="10">
    <source>
        <dbReference type="ARBA" id="ARBA00023594"/>
    </source>
</evidence>
<dbReference type="GO" id="GO:0005737">
    <property type="term" value="C:cytoplasm"/>
    <property type="evidence" value="ECO:0007669"/>
    <property type="project" value="UniProtKB-ARBA"/>
</dbReference>
<protein>
    <recommendedName>
        <fullName evidence="1">RNA helicase</fullName>
        <ecNumber evidence="1">3.6.4.13</ecNumber>
    </recommendedName>
</protein>
<dbReference type="EMBL" id="CAKOGP040001725">
    <property type="protein sequence ID" value="CAJ1947225.1"/>
    <property type="molecule type" value="Genomic_DNA"/>
</dbReference>
<evidence type="ECO:0000256" key="13">
    <source>
        <dbReference type="SAM" id="MobiDB-lite"/>
    </source>
</evidence>
<dbReference type="CDD" id="cd18787">
    <property type="entry name" value="SF2_C_DEAD"/>
    <property type="match status" value="1"/>
</dbReference>
<dbReference type="SMART" id="SM00487">
    <property type="entry name" value="DEXDc"/>
    <property type="match status" value="1"/>
</dbReference>
<dbReference type="Pfam" id="PF00271">
    <property type="entry name" value="Helicase_C"/>
    <property type="match status" value="1"/>
</dbReference>
<name>A0AAD2FNF9_9STRA</name>
<dbReference type="AlphaFoldDB" id="A0AAD2FNF9"/>
<keyword evidence="6" id="KW-0347">Helicase</keyword>
<evidence type="ECO:0000256" key="7">
    <source>
        <dbReference type="ARBA" id="ARBA00022833"/>
    </source>
</evidence>
<evidence type="ECO:0000256" key="5">
    <source>
        <dbReference type="ARBA" id="ARBA00022801"/>
    </source>
</evidence>
<dbReference type="GO" id="GO:0008270">
    <property type="term" value="F:zinc ion binding"/>
    <property type="evidence" value="ECO:0007669"/>
    <property type="project" value="UniProtKB-KW"/>
</dbReference>
<comment type="similarity">
    <text evidence="10">Belongs to the DEAD box helicase family. DDX41 subfamily.</text>
</comment>
<comment type="caution">
    <text evidence="17">The sequence shown here is derived from an EMBL/GenBank/DDBJ whole genome shotgun (WGS) entry which is preliminary data.</text>
</comment>
<keyword evidence="9" id="KW-0694">RNA-binding</keyword>
<dbReference type="Proteomes" id="UP001295423">
    <property type="component" value="Unassembled WGS sequence"/>
</dbReference>
<keyword evidence="2" id="KW-0479">Metal-binding</keyword>
<feature type="domain" description="Helicase C-terminal" evidence="15">
    <location>
        <begin position="463"/>
        <end position="626"/>
    </location>
</feature>
<reference evidence="17" key="1">
    <citation type="submission" date="2023-08" db="EMBL/GenBank/DDBJ databases">
        <authorList>
            <person name="Audoor S."/>
            <person name="Bilcke G."/>
        </authorList>
    </citation>
    <scope>NUCLEOTIDE SEQUENCE</scope>
</reference>
<keyword evidence="8" id="KW-0067">ATP-binding</keyword>
<dbReference type="InterPro" id="IPR014014">
    <property type="entry name" value="RNA_helicase_DEAD_Q_motif"/>
</dbReference>
<keyword evidence="7" id="KW-0862">Zinc</keyword>
<dbReference type="PANTHER" id="PTHR47958">
    <property type="entry name" value="ATP-DEPENDENT RNA HELICASE DBP3"/>
    <property type="match status" value="1"/>
</dbReference>
<evidence type="ECO:0000313" key="17">
    <source>
        <dbReference type="EMBL" id="CAJ1947225.1"/>
    </source>
</evidence>
<dbReference type="SMART" id="SM00490">
    <property type="entry name" value="HELICc"/>
    <property type="match status" value="1"/>
</dbReference>
<evidence type="ECO:0000259" key="14">
    <source>
        <dbReference type="PROSITE" id="PS51192"/>
    </source>
</evidence>